<evidence type="ECO:0000313" key="2">
    <source>
        <dbReference type="Proteomes" id="UP000320496"/>
    </source>
</evidence>
<dbReference type="RefSeq" id="WP_145369812.1">
    <property type="nucleotide sequence ID" value="NZ_CP036275.1"/>
</dbReference>
<dbReference type="InterPro" id="IPR036629">
    <property type="entry name" value="YjbJ_sf"/>
</dbReference>
<organism evidence="1 2">
    <name type="scientific">Maioricimonas rarisocia</name>
    <dbReference type="NCBI Taxonomy" id="2528026"/>
    <lineage>
        <taxon>Bacteria</taxon>
        <taxon>Pseudomonadati</taxon>
        <taxon>Planctomycetota</taxon>
        <taxon>Planctomycetia</taxon>
        <taxon>Planctomycetales</taxon>
        <taxon>Planctomycetaceae</taxon>
        <taxon>Maioricimonas</taxon>
    </lineage>
</organism>
<name>A0A517Z7T5_9PLAN</name>
<evidence type="ECO:0000313" key="1">
    <source>
        <dbReference type="EMBL" id="QDU38542.1"/>
    </source>
</evidence>
<dbReference type="Gene3D" id="1.10.1470.10">
    <property type="entry name" value="YjbJ"/>
    <property type="match status" value="1"/>
</dbReference>
<gene>
    <name evidence="1" type="ORF">Mal4_28710</name>
</gene>
<accession>A0A517Z7T5</accession>
<dbReference type="SUPFAM" id="SSF69047">
    <property type="entry name" value="Hypothetical protein YjbJ"/>
    <property type="match status" value="1"/>
</dbReference>
<sequence>MSVQNETEQRNIFRAAIPRHWPDFTEPELDWIDGRINRLYLAISQKYGISRDEAARQVWRFVKQVEDGATENGKTEEIMV</sequence>
<proteinExistence type="predicted"/>
<dbReference type="EMBL" id="CP036275">
    <property type="protein sequence ID" value="QDU38542.1"/>
    <property type="molecule type" value="Genomic_DNA"/>
</dbReference>
<dbReference type="KEGG" id="mri:Mal4_28710"/>
<dbReference type="AlphaFoldDB" id="A0A517Z7T5"/>
<keyword evidence="2" id="KW-1185">Reference proteome</keyword>
<reference evidence="1 2" key="1">
    <citation type="submission" date="2019-02" db="EMBL/GenBank/DDBJ databases">
        <title>Deep-cultivation of Planctomycetes and their phenomic and genomic characterization uncovers novel biology.</title>
        <authorList>
            <person name="Wiegand S."/>
            <person name="Jogler M."/>
            <person name="Boedeker C."/>
            <person name="Pinto D."/>
            <person name="Vollmers J."/>
            <person name="Rivas-Marin E."/>
            <person name="Kohn T."/>
            <person name="Peeters S.H."/>
            <person name="Heuer A."/>
            <person name="Rast P."/>
            <person name="Oberbeckmann S."/>
            <person name="Bunk B."/>
            <person name="Jeske O."/>
            <person name="Meyerdierks A."/>
            <person name="Storesund J.E."/>
            <person name="Kallscheuer N."/>
            <person name="Luecker S."/>
            <person name="Lage O.M."/>
            <person name="Pohl T."/>
            <person name="Merkel B.J."/>
            <person name="Hornburger P."/>
            <person name="Mueller R.-W."/>
            <person name="Bruemmer F."/>
            <person name="Labrenz M."/>
            <person name="Spormann A.M."/>
            <person name="Op den Camp H."/>
            <person name="Overmann J."/>
            <person name="Amann R."/>
            <person name="Jetten M.S.M."/>
            <person name="Mascher T."/>
            <person name="Medema M.H."/>
            <person name="Devos D.P."/>
            <person name="Kaster A.-K."/>
            <person name="Ovreas L."/>
            <person name="Rohde M."/>
            <person name="Galperin M.Y."/>
            <person name="Jogler C."/>
        </authorList>
    </citation>
    <scope>NUCLEOTIDE SEQUENCE [LARGE SCALE GENOMIC DNA]</scope>
    <source>
        <strain evidence="1 2">Mal4</strain>
    </source>
</reference>
<dbReference type="OrthoDB" id="5295641at2"/>
<protein>
    <submittedName>
        <fullName evidence="1">Uncharacterized protein</fullName>
    </submittedName>
</protein>
<dbReference type="Proteomes" id="UP000320496">
    <property type="component" value="Chromosome"/>
</dbReference>